<dbReference type="SUPFAM" id="SSF101967">
    <property type="entry name" value="Adhesin YadA, collagen-binding domain"/>
    <property type="match status" value="5"/>
</dbReference>
<feature type="domain" description="Trimeric autotransporter adhesin YadA-like stalk" evidence="14">
    <location>
        <begin position="1131"/>
        <end position="1167"/>
    </location>
</feature>
<sequence>MGGRELNKIYRTVWSDALQCWIAAAENVRRGGRAGGAVAVLAAAAVAAPAAAADMNGVPGLLNSRLTEGAGIGMPVGAVQQQMLQPARAVSASPMQSQMAAALGGAPANAAASAAQTAASTAQTVASTAQTAASTAQAAVAAPSSPHAVPPSAQAAAADDRKALATAPTARTALAPAALAAEPASLASAAQAIAPIPAASTFSMSSNMLAAPMAAAAAAPPPEGSVPPPLSPAPPTGLVVGTAGLFGSVGQGLSPLTMAAFNSQQDWLRSGALSVNRDNINARFRVVNLIGLPVLDLAPVTGTLSGGGSLPDQRLTLLGGVTSGNYITNINSGLTYKNGLLLSDTATAPDYVTANNCLNVLNLVGATCWDVPAAQNNQVLVGDGASANGSQEVVIGTGARHLLPNEDASTIFTDPTKPGVPTDDYSLRKGYSVVIGDNAFGNANAQTILGAGASSTVAGGVALGYQSVADRTGSGVEAYSKVAVPTQGAVSVGAPGSERQITNVAGGTADTDAVNLRQLKALESTIETGDANAVQYDDGTKKVVTLQGGTGGTRITNVANGDVSATSTDAVNGSQLNATNENVTNISNTVTNIDNNGTKYFRANSTLAGAAATGADTVAAGGAAQAGAANAVALGSGANASQANSVALGAGSITTVGAQTGYAAFALAAPQTSAGEVSVGSVGAERKITNVAAGADDTDAANVAQLKALNQQIDDVDSLAVKYDSTARTSITLNPGGPSTLISNVAPGAETSGSTQAVNGSQLWHWTQDTTNQISNTSLYDLIKNIQQGDPNLYFKVRSAGGEAQATGTESLAAGGGTTATGSRSVAVGNAAAAAGDDGTATGNGAQASGAGSSAVGSGAVASGTGSSAVGSGSTASGARATALGSNAQASADNSVALGADSVADRANTVSVGSAGNERQITNVADGTEDTDAANVRQLKAVSGDVTNITEGKDGMFQVENSANRPKPVASGTDSAAGGAGAVASGAASTAVGNTASATGANATALGNGAQAAGQGATALGSGAQASGQNATALSAGAVASGNNAIAVGNGAQAQGSGALSLGNGAQVGSGATNAMALGNGASATATNSVALGAGSSATVGAQSNYRAYGLSAAQSSAGEVSVGAAGAERKITNVAAGSADTDAVNVQQLRGATADIGNSISSLRDDMRGIERNANAGAASAMAVAGLPQAYAPGRSMASAAASHYLGQSAIAVGVSTISENGRWVYKFAGNVNTQGKVGAVIGAGYQW</sequence>
<comment type="similarity">
    <text evidence="3">Belongs to the autotransporter-2 (AT-2) (TC 1.B.40) family.</text>
</comment>
<dbReference type="Pfam" id="PF05662">
    <property type="entry name" value="YadA_stalk"/>
    <property type="match status" value="6"/>
</dbReference>
<keyword evidence="10" id="KW-0998">Cell outer membrane</keyword>
<evidence type="ECO:0000313" key="17">
    <source>
        <dbReference type="Proteomes" id="UP001501671"/>
    </source>
</evidence>
<evidence type="ECO:0000256" key="1">
    <source>
        <dbReference type="ARBA" id="ARBA00004241"/>
    </source>
</evidence>
<dbReference type="Pfam" id="PF13018">
    <property type="entry name" value="ESPR"/>
    <property type="match status" value="1"/>
</dbReference>
<evidence type="ECO:0000256" key="10">
    <source>
        <dbReference type="ARBA" id="ARBA00023237"/>
    </source>
</evidence>
<dbReference type="Gene3D" id="3.30.1300.30">
    <property type="entry name" value="GSPII I/J protein-like"/>
    <property type="match status" value="1"/>
</dbReference>
<feature type="region of interest" description="Disordered" evidence="11">
    <location>
        <begin position="142"/>
        <end position="164"/>
    </location>
</feature>
<feature type="domain" description="Trimeric autotransporter adhesin YadA-like stalk" evidence="14">
    <location>
        <begin position="500"/>
        <end position="533"/>
    </location>
</feature>
<keyword evidence="4" id="KW-0813">Transport</keyword>
<dbReference type="Gene3D" id="6.10.250.2040">
    <property type="match status" value="1"/>
</dbReference>
<feature type="domain" description="Trimeric autotransporter adhesin YadA-like head" evidence="13">
    <location>
        <begin position="806"/>
        <end position="831"/>
    </location>
</feature>
<evidence type="ECO:0000256" key="6">
    <source>
        <dbReference type="ARBA" id="ARBA00022692"/>
    </source>
</evidence>
<name>A0ABP8GS94_9BURK</name>
<dbReference type="Gene3D" id="1.20.5.170">
    <property type="match status" value="1"/>
</dbReference>
<feature type="domain" description="Trimeric autotransporter adhesin YadA-like stalk" evidence="14">
    <location>
        <begin position="742"/>
        <end position="778"/>
    </location>
</feature>
<feature type="region of interest" description="Disordered" evidence="11">
    <location>
        <begin position="842"/>
        <end position="879"/>
    </location>
</feature>
<comment type="subcellular location">
    <subcellularLocation>
        <location evidence="2">Cell outer membrane</location>
    </subcellularLocation>
    <subcellularLocation>
        <location evidence="1">Cell surface</location>
    </subcellularLocation>
</comment>
<protein>
    <submittedName>
        <fullName evidence="16">Uncharacterized protein</fullName>
    </submittedName>
</protein>
<feature type="domain" description="Trimeric autotransporter adhesin YadA-like stalk" evidence="14">
    <location>
        <begin position="687"/>
        <end position="714"/>
    </location>
</feature>
<feature type="domain" description="Trimeric autotransporter adhesin YadA-like head" evidence="13">
    <location>
        <begin position="862"/>
        <end position="888"/>
    </location>
</feature>
<dbReference type="InterPro" id="IPR008635">
    <property type="entry name" value="Coiled_stalk_dom"/>
</dbReference>
<dbReference type="EMBL" id="BAABFO010000006">
    <property type="protein sequence ID" value="GAA4328849.1"/>
    <property type="molecule type" value="Genomic_DNA"/>
</dbReference>
<dbReference type="SUPFAM" id="SSF54523">
    <property type="entry name" value="Pili subunits"/>
    <property type="match status" value="1"/>
</dbReference>
<keyword evidence="17" id="KW-1185">Reference proteome</keyword>
<feature type="domain" description="Trimeric autotransporter adhesin YadA-like head" evidence="13">
    <location>
        <begin position="1012"/>
        <end position="1034"/>
    </location>
</feature>
<evidence type="ECO:0000256" key="5">
    <source>
        <dbReference type="ARBA" id="ARBA00022452"/>
    </source>
</evidence>
<comment type="caution">
    <text evidence="16">The sequence shown here is derived from an EMBL/GenBank/DDBJ whole genome shotgun (WGS) entry which is preliminary data.</text>
</comment>
<feature type="domain" description="ESPR" evidence="15">
    <location>
        <begin position="7"/>
        <end position="52"/>
    </location>
</feature>
<evidence type="ECO:0000313" key="16">
    <source>
        <dbReference type="EMBL" id="GAA4328849.1"/>
    </source>
</evidence>
<dbReference type="InterPro" id="IPR008640">
    <property type="entry name" value="Adhesin_Head_dom"/>
</dbReference>
<feature type="domain" description="Trimeric autotransporter adhesin YadA-like head" evidence="13">
    <location>
        <begin position="1072"/>
        <end position="1096"/>
    </location>
</feature>
<dbReference type="Gene3D" id="2.150.10.10">
    <property type="entry name" value="Serralysin-like metalloprotease, C-terminal"/>
    <property type="match status" value="5"/>
</dbReference>
<reference evidence="17" key="1">
    <citation type="journal article" date="2019" name="Int. J. Syst. Evol. Microbiol.">
        <title>The Global Catalogue of Microorganisms (GCM) 10K type strain sequencing project: providing services to taxonomists for standard genome sequencing and annotation.</title>
        <authorList>
            <consortium name="The Broad Institute Genomics Platform"/>
            <consortium name="The Broad Institute Genome Sequencing Center for Infectious Disease"/>
            <person name="Wu L."/>
            <person name="Ma J."/>
        </authorList>
    </citation>
    <scope>NUCLEOTIDE SEQUENCE [LARGE SCALE GENOMIC DNA]</scope>
    <source>
        <strain evidence="17">JCM 17666</strain>
    </source>
</reference>
<feature type="domain" description="Trimeric autotransporter adhesin YadA-like head" evidence="13">
    <location>
        <begin position="890"/>
        <end position="914"/>
    </location>
</feature>
<evidence type="ECO:0000256" key="3">
    <source>
        <dbReference type="ARBA" id="ARBA00005848"/>
    </source>
</evidence>
<evidence type="ECO:0000259" key="14">
    <source>
        <dbReference type="Pfam" id="PF05662"/>
    </source>
</evidence>
<feature type="domain" description="Trimeric autotransporter adhesin YadA-like head" evidence="13">
    <location>
        <begin position="1040"/>
        <end position="1066"/>
    </location>
</feature>
<feature type="domain" description="Trimeric autotransporter adhesin YadA-like head" evidence="13">
    <location>
        <begin position="627"/>
        <end position="652"/>
    </location>
</feature>
<feature type="compositionally biased region" description="Low complexity" evidence="11">
    <location>
        <begin position="142"/>
        <end position="157"/>
    </location>
</feature>
<evidence type="ECO:0000259" key="12">
    <source>
        <dbReference type="Pfam" id="PF03895"/>
    </source>
</evidence>
<evidence type="ECO:0000259" key="13">
    <source>
        <dbReference type="Pfam" id="PF05658"/>
    </source>
</evidence>
<organism evidence="16 17">
    <name type="scientific">Pigmentiphaga soli</name>
    <dbReference type="NCBI Taxonomy" id="1007095"/>
    <lineage>
        <taxon>Bacteria</taxon>
        <taxon>Pseudomonadati</taxon>
        <taxon>Pseudomonadota</taxon>
        <taxon>Betaproteobacteria</taxon>
        <taxon>Burkholderiales</taxon>
        <taxon>Alcaligenaceae</taxon>
        <taxon>Pigmentiphaga</taxon>
    </lineage>
</organism>
<keyword evidence="5" id="KW-1134">Transmembrane beta strand</keyword>
<dbReference type="InterPro" id="IPR045584">
    <property type="entry name" value="Pilin-like"/>
</dbReference>
<keyword evidence="6" id="KW-0812">Transmembrane</keyword>
<dbReference type="Pfam" id="PF05658">
    <property type="entry name" value="YadA_head"/>
    <property type="match status" value="9"/>
</dbReference>
<dbReference type="Proteomes" id="UP001501671">
    <property type="component" value="Unassembled WGS sequence"/>
</dbReference>
<evidence type="ECO:0000256" key="7">
    <source>
        <dbReference type="ARBA" id="ARBA00022729"/>
    </source>
</evidence>
<feature type="domain" description="Trimeric autotransporter adhesin YadA-like C-terminal membrane anchor" evidence="12">
    <location>
        <begin position="1189"/>
        <end position="1249"/>
    </location>
</feature>
<evidence type="ECO:0000256" key="2">
    <source>
        <dbReference type="ARBA" id="ARBA00004442"/>
    </source>
</evidence>
<evidence type="ECO:0000259" key="15">
    <source>
        <dbReference type="Pfam" id="PF13018"/>
    </source>
</evidence>
<feature type="domain" description="Trimeric autotransporter adhesin YadA-like head" evidence="13">
    <location>
        <begin position="984"/>
        <end position="1010"/>
    </location>
</feature>
<evidence type="ECO:0000256" key="4">
    <source>
        <dbReference type="ARBA" id="ARBA00022448"/>
    </source>
</evidence>
<keyword evidence="8" id="KW-0653">Protein transport</keyword>
<feature type="domain" description="Trimeric autotransporter adhesin YadA-like stalk" evidence="14">
    <location>
        <begin position="920"/>
        <end position="954"/>
    </location>
</feature>
<evidence type="ECO:0000256" key="11">
    <source>
        <dbReference type="SAM" id="MobiDB-lite"/>
    </source>
</evidence>
<gene>
    <name evidence="16" type="ORF">GCM10023144_15040</name>
</gene>
<evidence type="ECO:0000256" key="8">
    <source>
        <dbReference type="ARBA" id="ARBA00022927"/>
    </source>
</evidence>
<feature type="domain" description="Trimeric autotransporter adhesin YadA-like stalk" evidence="14">
    <location>
        <begin position="554"/>
        <end position="597"/>
    </location>
</feature>
<dbReference type="InterPro" id="IPR024973">
    <property type="entry name" value="ESPR"/>
</dbReference>
<dbReference type="InterPro" id="IPR011049">
    <property type="entry name" value="Serralysin-like_metalloprot_C"/>
</dbReference>
<keyword evidence="7" id="KW-0732">Signal</keyword>
<evidence type="ECO:0000256" key="9">
    <source>
        <dbReference type="ARBA" id="ARBA00023136"/>
    </source>
</evidence>
<dbReference type="CDD" id="cd12820">
    <property type="entry name" value="LbR_YadA-like"/>
    <property type="match status" value="2"/>
</dbReference>
<keyword evidence="9" id="KW-0472">Membrane</keyword>
<dbReference type="InterPro" id="IPR005594">
    <property type="entry name" value="YadA_C"/>
</dbReference>
<dbReference type="Pfam" id="PF03895">
    <property type="entry name" value="YadA_anchor"/>
    <property type="match status" value="1"/>
</dbReference>
<accession>A0ABP8GS94</accession>
<proteinExistence type="inferred from homology"/>
<feature type="domain" description="Trimeric autotransporter adhesin YadA-like head" evidence="13">
    <location>
        <begin position="834"/>
        <end position="860"/>
    </location>
</feature>